<keyword evidence="1" id="KW-1133">Transmembrane helix</keyword>
<gene>
    <name evidence="2" type="ORF">HYY65_04580</name>
</gene>
<comment type="caution">
    <text evidence="2">The sequence shown here is derived from an EMBL/GenBank/DDBJ whole genome shotgun (WGS) entry which is preliminary data.</text>
</comment>
<feature type="transmembrane region" description="Helical" evidence="1">
    <location>
        <begin position="229"/>
        <end position="252"/>
    </location>
</feature>
<evidence type="ECO:0000313" key="3">
    <source>
        <dbReference type="Proteomes" id="UP000741360"/>
    </source>
</evidence>
<feature type="transmembrane region" description="Helical" evidence="1">
    <location>
        <begin position="315"/>
        <end position="333"/>
    </location>
</feature>
<evidence type="ECO:0000256" key="1">
    <source>
        <dbReference type="SAM" id="Phobius"/>
    </source>
</evidence>
<dbReference type="PANTHER" id="PTHR43044">
    <property type="match status" value="1"/>
</dbReference>
<evidence type="ECO:0008006" key="4">
    <source>
        <dbReference type="Google" id="ProtNLM"/>
    </source>
</evidence>
<feature type="transmembrane region" description="Helical" evidence="1">
    <location>
        <begin position="24"/>
        <end position="44"/>
    </location>
</feature>
<accession>A0A932GND3</accession>
<feature type="transmembrane region" description="Helical" evidence="1">
    <location>
        <begin position="375"/>
        <end position="398"/>
    </location>
</feature>
<keyword evidence="1" id="KW-0472">Membrane</keyword>
<protein>
    <recommendedName>
        <fullName evidence="4">Molybdopterin oxidoreductase</fullName>
    </recommendedName>
</protein>
<keyword evidence="1" id="KW-0812">Transmembrane</keyword>
<name>A0A932GND3_UNCTE</name>
<feature type="transmembrane region" description="Helical" evidence="1">
    <location>
        <begin position="345"/>
        <end position="363"/>
    </location>
</feature>
<feature type="transmembrane region" description="Helical" evidence="1">
    <location>
        <begin position="132"/>
        <end position="153"/>
    </location>
</feature>
<dbReference type="AlphaFoldDB" id="A0A932GND3"/>
<dbReference type="Proteomes" id="UP000741360">
    <property type="component" value="Unassembled WGS sequence"/>
</dbReference>
<feature type="transmembrane region" description="Helical" evidence="1">
    <location>
        <begin position="273"/>
        <end position="295"/>
    </location>
</feature>
<sequence length="412" mass="46548">MMAPQAPAQPLSESLPETRRLRSFLWVLLILGAAAFLIGALGASPQRAWQTYLVNFLFWSGIAQAGIVFSAAYRLTNAHWGESMRRLAEGMAGVLPVSFVLFLLLFFGRSFLFPWIETSAHGKESWLNFPFLFARDGISLIMLYGVSFVYLYYTLRPIAGERFEGRGTPSGLHRFLIRGWQGLSGERARSERVLRSLAVAVVLTYAAVYTLLAFDLVMSLEPQWYSTLFGAYFFMGNFYLGLAFLGVTTILVRKSARLASQLPSRNFWDLGKLMLAFGMVTGDFFFSQFLVIWYGNLPEEITFVIHRTKDMPWATLSWIVLFGGYLGPVLLLFSRAVKLHARSFVLVSLLVLVVMWIERYLLVVPSLWHEKSLPLGWIEVLVTAGFAGAMGLSVLEFWRRLPFFFPSSGSKP</sequence>
<feature type="transmembrane region" description="Helical" evidence="1">
    <location>
        <begin position="56"/>
        <end position="75"/>
    </location>
</feature>
<feature type="transmembrane region" description="Helical" evidence="1">
    <location>
        <begin position="87"/>
        <end position="112"/>
    </location>
</feature>
<dbReference type="PANTHER" id="PTHR43044:SF2">
    <property type="entry name" value="POLYSULPHIDE REDUCTASE NRFD"/>
    <property type="match status" value="1"/>
</dbReference>
<proteinExistence type="predicted"/>
<organism evidence="2 3">
    <name type="scientific">Tectimicrobiota bacterium</name>
    <dbReference type="NCBI Taxonomy" id="2528274"/>
    <lineage>
        <taxon>Bacteria</taxon>
        <taxon>Pseudomonadati</taxon>
        <taxon>Nitrospinota/Tectimicrobiota group</taxon>
        <taxon>Candidatus Tectimicrobiota</taxon>
    </lineage>
</organism>
<reference evidence="2" key="1">
    <citation type="submission" date="2020-07" db="EMBL/GenBank/DDBJ databases">
        <title>Huge and variable diversity of episymbiotic CPR bacteria and DPANN archaea in groundwater ecosystems.</title>
        <authorList>
            <person name="He C.Y."/>
            <person name="Keren R."/>
            <person name="Whittaker M."/>
            <person name="Farag I.F."/>
            <person name="Doudna J."/>
            <person name="Cate J.H.D."/>
            <person name="Banfield J.F."/>
        </authorList>
    </citation>
    <scope>NUCLEOTIDE SEQUENCE</scope>
    <source>
        <strain evidence="2">NC_groundwater_717_Ag_S-0.2um_59_8</strain>
    </source>
</reference>
<evidence type="ECO:0000313" key="2">
    <source>
        <dbReference type="EMBL" id="MBI3014338.1"/>
    </source>
</evidence>
<feature type="transmembrane region" description="Helical" evidence="1">
    <location>
        <begin position="197"/>
        <end position="217"/>
    </location>
</feature>
<dbReference type="EMBL" id="JACPSX010000086">
    <property type="protein sequence ID" value="MBI3014338.1"/>
    <property type="molecule type" value="Genomic_DNA"/>
</dbReference>